<organism evidence="1 2">
    <name type="scientific">Tuber melanosporum (strain Mel28)</name>
    <name type="common">Perigord black truffle</name>
    <dbReference type="NCBI Taxonomy" id="656061"/>
    <lineage>
        <taxon>Eukaryota</taxon>
        <taxon>Fungi</taxon>
        <taxon>Dikarya</taxon>
        <taxon>Ascomycota</taxon>
        <taxon>Pezizomycotina</taxon>
        <taxon>Pezizomycetes</taxon>
        <taxon>Pezizales</taxon>
        <taxon>Tuberaceae</taxon>
        <taxon>Tuber</taxon>
    </lineage>
</organism>
<gene>
    <name evidence="1" type="ORF">GSTUM_00002794001</name>
</gene>
<dbReference type="GeneID" id="9184153"/>
<evidence type="ECO:0000313" key="1">
    <source>
        <dbReference type="EMBL" id="CAZ80680.1"/>
    </source>
</evidence>
<accession>D5G837</accession>
<keyword evidence="2" id="KW-1185">Reference proteome</keyword>
<dbReference type="Proteomes" id="UP000006911">
    <property type="component" value="Unassembled WGS sequence"/>
</dbReference>
<reference evidence="1 2" key="1">
    <citation type="journal article" date="2010" name="Nature">
        <title>Perigord black truffle genome uncovers evolutionary origins and mechanisms of symbiosis.</title>
        <authorList>
            <person name="Martin F."/>
            <person name="Kohler A."/>
            <person name="Murat C."/>
            <person name="Balestrini R."/>
            <person name="Coutinho P.M."/>
            <person name="Jaillon O."/>
            <person name="Montanini B."/>
            <person name="Morin E."/>
            <person name="Noel B."/>
            <person name="Percudani R."/>
            <person name="Porcel B."/>
            <person name="Rubini A."/>
            <person name="Amicucci A."/>
            <person name="Amselem J."/>
            <person name="Anthouard V."/>
            <person name="Arcioni S."/>
            <person name="Artiguenave F."/>
            <person name="Aury J.M."/>
            <person name="Ballario P."/>
            <person name="Bolchi A."/>
            <person name="Brenna A."/>
            <person name="Brun A."/>
            <person name="Buee M."/>
            <person name="Cantarel B."/>
            <person name="Chevalier G."/>
            <person name="Couloux A."/>
            <person name="Da Silva C."/>
            <person name="Denoeud F."/>
            <person name="Duplessis S."/>
            <person name="Ghignone S."/>
            <person name="Hilselberger B."/>
            <person name="Iotti M."/>
            <person name="Marcais B."/>
            <person name="Mello A."/>
            <person name="Miranda M."/>
            <person name="Pacioni G."/>
            <person name="Quesneville H."/>
            <person name="Riccioni C."/>
            <person name="Ruotolo R."/>
            <person name="Splivallo R."/>
            <person name="Stocchi V."/>
            <person name="Tisserant E."/>
            <person name="Viscomi A.R."/>
            <person name="Zambonelli A."/>
            <person name="Zampieri E."/>
            <person name="Henrissat B."/>
            <person name="Lebrun M.H."/>
            <person name="Paolocci F."/>
            <person name="Bonfante P."/>
            <person name="Ottonello S."/>
            <person name="Wincker P."/>
        </authorList>
    </citation>
    <scope>NUCLEOTIDE SEQUENCE [LARGE SCALE GENOMIC DNA]</scope>
    <source>
        <strain evidence="1 2">Mel28</strain>
    </source>
</reference>
<dbReference type="InParanoid" id="D5G837"/>
<dbReference type="EMBL" id="FN430039">
    <property type="protein sequence ID" value="CAZ80680.1"/>
    <property type="molecule type" value="Genomic_DNA"/>
</dbReference>
<evidence type="ECO:0000313" key="2">
    <source>
        <dbReference type="Proteomes" id="UP000006911"/>
    </source>
</evidence>
<dbReference type="KEGG" id="tml:GSTUM_00002794001"/>
<sequence>MNEAWRLVELCLQRVGEGTNQVASNLKPVPVRGKLTTSKEVSPGVVVYR</sequence>
<dbReference type="AlphaFoldDB" id="D5G837"/>
<dbReference type="RefSeq" id="XP_002836489.1">
    <property type="nucleotide sequence ID" value="XM_002836443.1"/>
</dbReference>
<protein>
    <submittedName>
        <fullName evidence="1">(Perigord truffle) hypothetical protein</fullName>
    </submittedName>
</protein>
<dbReference type="HOGENOM" id="CLU_3144028_0_0_1"/>
<name>D5G837_TUBMM</name>
<proteinExistence type="predicted"/>